<sequence length="73" mass="8302">MLRDVEPGFLSPRHLEKLEKMRKDAKIPLYPGCKVSKLEADLMLLDLKSTYGLSDKAFEDILCVLEKLLPSPN</sequence>
<comment type="caution">
    <text evidence="1">The sequence shown here is derived from an EMBL/GenBank/DDBJ whole genome shotgun (WGS) entry which is preliminary data.</text>
</comment>
<dbReference type="AlphaFoldDB" id="A0A1E5V4K2"/>
<evidence type="ECO:0000313" key="1">
    <source>
        <dbReference type="EMBL" id="OEL19915.1"/>
    </source>
</evidence>
<proteinExistence type="predicted"/>
<dbReference type="EMBL" id="LWDX02052150">
    <property type="protein sequence ID" value="OEL19915.1"/>
    <property type="molecule type" value="Genomic_DNA"/>
</dbReference>
<keyword evidence="2" id="KW-1185">Reference proteome</keyword>
<dbReference type="OrthoDB" id="656400at2759"/>
<dbReference type="Proteomes" id="UP000095767">
    <property type="component" value="Unassembled WGS sequence"/>
</dbReference>
<evidence type="ECO:0000313" key="2">
    <source>
        <dbReference type="Proteomes" id="UP000095767"/>
    </source>
</evidence>
<reference evidence="1 2" key="1">
    <citation type="submission" date="2016-09" db="EMBL/GenBank/DDBJ databases">
        <title>The draft genome of Dichanthelium oligosanthes: A C3 panicoid grass species.</title>
        <authorList>
            <person name="Studer A.J."/>
            <person name="Schnable J.C."/>
            <person name="Brutnell T.P."/>
        </authorList>
    </citation>
    <scope>NUCLEOTIDE SEQUENCE [LARGE SCALE GENOMIC DNA]</scope>
    <source>
        <strain evidence="2">cv. Kellogg 1175</strain>
        <tissue evidence="1">Leaf</tissue>
    </source>
</reference>
<name>A0A1E5V4K2_9POAL</name>
<feature type="non-terminal residue" evidence="1">
    <location>
        <position position="73"/>
    </location>
</feature>
<accession>A0A1E5V4K2</accession>
<gene>
    <name evidence="1" type="ORF">BAE44_0019066</name>
</gene>
<protein>
    <submittedName>
        <fullName evidence="1">Uncharacterized protein</fullName>
    </submittedName>
</protein>
<organism evidence="1 2">
    <name type="scientific">Dichanthelium oligosanthes</name>
    <dbReference type="NCBI Taxonomy" id="888268"/>
    <lineage>
        <taxon>Eukaryota</taxon>
        <taxon>Viridiplantae</taxon>
        <taxon>Streptophyta</taxon>
        <taxon>Embryophyta</taxon>
        <taxon>Tracheophyta</taxon>
        <taxon>Spermatophyta</taxon>
        <taxon>Magnoliopsida</taxon>
        <taxon>Liliopsida</taxon>
        <taxon>Poales</taxon>
        <taxon>Poaceae</taxon>
        <taxon>PACMAD clade</taxon>
        <taxon>Panicoideae</taxon>
        <taxon>Panicodae</taxon>
        <taxon>Paniceae</taxon>
        <taxon>Dichantheliinae</taxon>
        <taxon>Dichanthelium</taxon>
    </lineage>
</organism>